<proteinExistence type="predicted"/>
<evidence type="ECO:0000313" key="3">
    <source>
        <dbReference type="Proteomes" id="UP000024635"/>
    </source>
</evidence>
<evidence type="ECO:0000313" key="2">
    <source>
        <dbReference type="EMBL" id="EYC15263.1"/>
    </source>
</evidence>
<sequence>MSKYWRYRILTNQPCEDEVLNDSTKAKLVLDDPSDFRVPRSSSAAPRITSASNPTHEPTPAEPPAAPAPQVQNATSSSEFSVDVSDFLVVIYSTAQPRRTSKPSASIK</sequence>
<organism evidence="2 3">
    <name type="scientific">Ancylostoma ceylanicum</name>
    <dbReference type="NCBI Taxonomy" id="53326"/>
    <lineage>
        <taxon>Eukaryota</taxon>
        <taxon>Metazoa</taxon>
        <taxon>Ecdysozoa</taxon>
        <taxon>Nematoda</taxon>
        <taxon>Chromadorea</taxon>
        <taxon>Rhabditida</taxon>
        <taxon>Rhabditina</taxon>
        <taxon>Rhabditomorpha</taxon>
        <taxon>Strongyloidea</taxon>
        <taxon>Ancylostomatidae</taxon>
        <taxon>Ancylostomatinae</taxon>
        <taxon>Ancylostoma</taxon>
    </lineage>
</organism>
<feature type="region of interest" description="Disordered" evidence="1">
    <location>
        <begin position="31"/>
        <end position="77"/>
    </location>
</feature>
<feature type="compositionally biased region" description="Polar residues" evidence="1">
    <location>
        <begin position="40"/>
        <end position="53"/>
    </location>
</feature>
<evidence type="ECO:0000256" key="1">
    <source>
        <dbReference type="SAM" id="MobiDB-lite"/>
    </source>
</evidence>
<dbReference type="Proteomes" id="UP000024635">
    <property type="component" value="Unassembled WGS sequence"/>
</dbReference>
<keyword evidence="3" id="KW-1185">Reference proteome</keyword>
<accession>A0A016UL60</accession>
<name>A0A016UL60_9BILA</name>
<dbReference type="EMBL" id="JARK01001373">
    <property type="protein sequence ID" value="EYC15263.1"/>
    <property type="molecule type" value="Genomic_DNA"/>
</dbReference>
<comment type="caution">
    <text evidence="2">The sequence shown here is derived from an EMBL/GenBank/DDBJ whole genome shotgun (WGS) entry which is preliminary data.</text>
</comment>
<dbReference type="OrthoDB" id="6078042at2759"/>
<gene>
    <name evidence="2" type="primary">Acey_s0037.g3420</name>
    <name evidence="2" type="ORF">Y032_0037g3420</name>
</gene>
<dbReference type="AlphaFoldDB" id="A0A016UL60"/>
<protein>
    <submittedName>
        <fullName evidence="2">Uncharacterized protein</fullName>
    </submittedName>
</protein>
<reference evidence="3" key="1">
    <citation type="journal article" date="2015" name="Nat. Genet.">
        <title>The genome and transcriptome of the zoonotic hookworm Ancylostoma ceylanicum identify infection-specific gene families.</title>
        <authorList>
            <person name="Schwarz E.M."/>
            <person name="Hu Y."/>
            <person name="Antoshechkin I."/>
            <person name="Miller M.M."/>
            <person name="Sternberg P.W."/>
            <person name="Aroian R.V."/>
        </authorList>
    </citation>
    <scope>NUCLEOTIDE SEQUENCE</scope>
    <source>
        <strain evidence="3">HY135</strain>
    </source>
</reference>